<feature type="domain" description="Peptidase S54 rhomboid" evidence="10">
    <location>
        <begin position="132"/>
        <end position="266"/>
    </location>
</feature>
<evidence type="ECO:0000256" key="5">
    <source>
        <dbReference type="ARBA" id="ARBA00022692"/>
    </source>
</evidence>
<feature type="transmembrane region" description="Helical" evidence="9">
    <location>
        <begin position="101"/>
        <end position="123"/>
    </location>
</feature>
<reference evidence="12 13" key="1">
    <citation type="submission" date="2017-02" db="EMBL/GenBank/DDBJ databases">
        <title>Pseudoalteromonas ulvae TC14 Genome.</title>
        <authorList>
            <person name="Molmeret M."/>
        </authorList>
    </citation>
    <scope>NUCLEOTIDE SEQUENCE [LARGE SCALE GENOMIC DNA]</scope>
    <source>
        <strain evidence="12">TC14</strain>
    </source>
</reference>
<dbReference type="InterPro" id="IPR022764">
    <property type="entry name" value="Peptidase_S54_rhomboid_dom"/>
</dbReference>
<organism evidence="12 13">
    <name type="scientific">Pseudoalteromonas ulvae</name>
    <dbReference type="NCBI Taxonomy" id="107327"/>
    <lineage>
        <taxon>Bacteria</taxon>
        <taxon>Pseudomonadati</taxon>
        <taxon>Pseudomonadota</taxon>
        <taxon>Gammaproteobacteria</taxon>
        <taxon>Alteromonadales</taxon>
        <taxon>Pseudoalteromonadaceae</taxon>
        <taxon>Pseudoalteromonas</taxon>
    </lineage>
</organism>
<comment type="caution">
    <text evidence="12">The sequence shown here is derived from an EMBL/GenBank/DDBJ whole genome shotgun (WGS) entry which is preliminary data.</text>
</comment>
<dbReference type="EMBL" id="MWPV01000003">
    <property type="protein sequence ID" value="OUL57719.1"/>
    <property type="molecule type" value="Genomic_DNA"/>
</dbReference>
<keyword evidence="8 9" id="KW-0472">Membrane</keyword>
<sequence>MMVLAQLNNPRAAQAFVDYLKNQQIEAQLAVEAADQVAILVDGAKLEKAQRLWHEFEQHPNDEKYWQASWQVGTTDSALSYQGSSLNLISRFKALSWLNQAVSLVCVVLYCLFVLGSFNSLFAILKFDPNNPIQWFTPAVIHFSAIHLIFNLMWWMSLGAKVEKRLGATQLVFIFIITALFSNWVQFLMVGDNFGGLSGVVYGLLGFCWIYGYLTGDSVIKVDKPIVGFMLVWLVLGFADVLFVSMANWAHLLGLVSGGFYGWFLSTTKPAKLKANDTNT</sequence>
<evidence type="ECO:0000256" key="8">
    <source>
        <dbReference type="ARBA" id="ARBA00023136"/>
    </source>
</evidence>
<feature type="transmembrane region" description="Helical" evidence="9">
    <location>
        <begin position="249"/>
        <end position="266"/>
    </location>
</feature>
<comment type="subcellular location">
    <subcellularLocation>
        <location evidence="1">Membrane</location>
        <topology evidence="1">Multi-pass membrane protein</topology>
    </subcellularLocation>
</comment>
<keyword evidence="3" id="KW-1003">Cell membrane</keyword>
<dbReference type="PANTHER" id="PTHR43731:SF14">
    <property type="entry name" value="PRESENILIN-ASSOCIATED RHOMBOID-LIKE PROTEIN, MITOCHONDRIAL"/>
    <property type="match status" value="1"/>
</dbReference>
<dbReference type="Pfam" id="PF12122">
    <property type="entry name" value="Rhomboid_N"/>
    <property type="match status" value="1"/>
</dbReference>
<name>A0A244CR95_PSEDV</name>
<evidence type="ECO:0000256" key="7">
    <source>
        <dbReference type="ARBA" id="ARBA00022989"/>
    </source>
</evidence>
<evidence type="ECO:0000313" key="13">
    <source>
        <dbReference type="Proteomes" id="UP000194841"/>
    </source>
</evidence>
<dbReference type="RefSeq" id="WP_086744302.1">
    <property type="nucleotide sequence ID" value="NZ_MWPV01000003.1"/>
</dbReference>
<keyword evidence="4" id="KW-0997">Cell inner membrane</keyword>
<dbReference type="InterPro" id="IPR038236">
    <property type="entry name" value="GlpG_N_sf"/>
</dbReference>
<keyword evidence="12" id="KW-0645">Protease</keyword>
<dbReference type="AlphaFoldDB" id="A0A244CR95"/>
<evidence type="ECO:0000259" key="11">
    <source>
        <dbReference type="Pfam" id="PF12122"/>
    </source>
</evidence>
<feature type="transmembrane region" description="Helical" evidence="9">
    <location>
        <begin position="135"/>
        <end position="156"/>
    </location>
</feature>
<evidence type="ECO:0000313" key="12">
    <source>
        <dbReference type="EMBL" id="OUL57719.1"/>
    </source>
</evidence>
<keyword evidence="13" id="KW-1185">Reference proteome</keyword>
<evidence type="ECO:0000256" key="4">
    <source>
        <dbReference type="ARBA" id="ARBA00022519"/>
    </source>
</evidence>
<dbReference type="GO" id="GO:0016020">
    <property type="term" value="C:membrane"/>
    <property type="evidence" value="ECO:0007669"/>
    <property type="project" value="UniProtKB-SubCell"/>
</dbReference>
<dbReference type="InterPro" id="IPR035952">
    <property type="entry name" value="Rhomboid-like_sf"/>
</dbReference>
<dbReference type="InterPro" id="IPR050925">
    <property type="entry name" value="Rhomboid_protease_S54"/>
</dbReference>
<evidence type="ECO:0000256" key="1">
    <source>
        <dbReference type="ARBA" id="ARBA00004141"/>
    </source>
</evidence>
<dbReference type="PANTHER" id="PTHR43731">
    <property type="entry name" value="RHOMBOID PROTEASE"/>
    <property type="match status" value="1"/>
</dbReference>
<dbReference type="NCBIfam" id="TIGR04239">
    <property type="entry name" value="rhombo_GlpG"/>
    <property type="match status" value="1"/>
</dbReference>
<dbReference type="InterPro" id="IPR022732">
    <property type="entry name" value="Peptidase_S54_GlpG_N"/>
</dbReference>
<feature type="transmembrane region" description="Helical" evidence="9">
    <location>
        <begin position="194"/>
        <end position="214"/>
    </location>
</feature>
<evidence type="ECO:0000256" key="2">
    <source>
        <dbReference type="ARBA" id="ARBA00009045"/>
    </source>
</evidence>
<keyword evidence="6" id="KW-0378">Hydrolase</keyword>
<dbReference type="Gene3D" id="3.30.70.2350">
    <property type="match status" value="1"/>
</dbReference>
<feature type="domain" description="Peptidase S54 GlpG peptidase N-terminal" evidence="11">
    <location>
        <begin position="1"/>
        <end position="83"/>
    </location>
</feature>
<dbReference type="InterPro" id="IPR023662">
    <property type="entry name" value="Rhomboid_protease_GlpG"/>
</dbReference>
<dbReference type="Pfam" id="PF01694">
    <property type="entry name" value="Rhomboid"/>
    <property type="match status" value="1"/>
</dbReference>
<dbReference type="GO" id="GO:0004252">
    <property type="term" value="F:serine-type endopeptidase activity"/>
    <property type="evidence" value="ECO:0007669"/>
    <property type="project" value="InterPro"/>
</dbReference>
<accession>A0A244CR95</accession>
<keyword evidence="5 9" id="KW-0812">Transmembrane</keyword>
<evidence type="ECO:0000256" key="3">
    <source>
        <dbReference type="ARBA" id="ARBA00022475"/>
    </source>
</evidence>
<feature type="transmembrane region" description="Helical" evidence="9">
    <location>
        <begin position="168"/>
        <end position="188"/>
    </location>
</feature>
<evidence type="ECO:0000259" key="10">
    <source>
        <dbReference type="Pfam" id="PF01694"/>
    </source>
</evidence>
<keyword evidence="7 9" id="KW-1133">Transmembrane helix</keyword>
<dbReference type="Gene3D" id="1.20.1540.10">
    <property type="entry name" value="Rhomboid-like"/>
    <property type="match status" value="1"/>
</dbReference>
<gene>
    <name evidence="12" type="ORF">B1199_11715</name>
</gene>
<protein>
    <submittedName>
        <fullName evidence="12">Rhomboid family intramembrane serine protease GlpG</fullName>
    </submittedName>
</protein>
<evidence type="ECO:0000256" key="6">
    <source>
        <dbReference type="ARBA" id="ARBA00022801"/>
    </source>
</evidence>
<evidence type="ECO:0000256" key="9">
    <source>
        <dbReference type="SAM" id="Phobius"/>
    </source>
</evidence>
<proteinExistence type="inferred from homology"/>
<dbReference type="SUPFAM" id="SSF144091">
    <property type="entry name" value="Rhomboid-like"/>
    <property type="match status" value="1"/>
</dbReference>
<dbReference type="GO" id="GO:0006508">
    <property type="term" value="P:proteolysis"/>
    <property type="evidence" value="ECO:0007669"/>
    <property type="project" value="UniProtKB-KW"/>
</dbReference>
<dbReference type="Proteomes" id="UP000194841">
    <property type="component" value="Unassembled WGS sequence"/>
</dbReference>
<dbReference type="OrthoDB" id="9778341at2"/>
<feature type="transmembrane region" description="Helical" evidence="9">
    <location>
        <begin position="226"/>
        <end position="243"/>
    </location>
</feature>
<comment type="similarity">
    <text evidence="2">Belongs to the peptidase S54 family.</text>
</comment>